<evidence type="ECO:0000256" key="9">
    <source>
        <dbReference type="ARBA" id="ARBA00063768"/>
    </source>
</evidence>
<evidence type="ECO:0000313" key="12">
    <source>
        <dbReference type="EMBL" id="KAF5920218.1"/>
    </source>
</evidence>
<dbReference type="EMBL" id="JACDTQ010002158">
    <property type="protein sequence ID" value="KAF5920218.1"/>
    <property type="molecule type" value="Genomic_DNA"/>
</dbReference>
<name>A0A7J7EX44_DICBM</name>
<dbReference type="AlphaFoldDB" id="A0A7J7EX44"/>
<evidence type="ECO:0000256" key="4">
    <source>
        <dbReference type="ARBA" id="ARBA00022692"/>
    </source>
</evidence>
<dbReference type="PANTHER" id="PTHR32001:SF1">
    <property type="entry name" value="KERATINOCYTE-ASSOCIATED PROTEIN 2"/>
    <property type="match status" value="1"/>
</dbReference>
<protein>
    <recommendedName>
        <fullName evidence="3">Dolichyl-diphosphooligosaccharide--protein glycosyltransferase subunit KCP2</fullName>
    </recommendedName>
    <alternativeName>
        <fullName evidence="7">Keratinocyte-associated protein 2</fullName>
    </alternativeName>
</protein>
<keyword evidence="5 11" id="KW-1133">Transmembrane helix</keyword>
<comment type="caution">
    <text evidence="12">The sequence shown here is derived from an EMBL/GenBank/DDBJ whole genome shotgun (WGS) entry which is preliminary data.</text>
</comment>
<accession>A0A7J7EX44</accession>
<dbReference type="InterPro" id="IPR018614">
    <property type="entry name" value="KRTCAP2"/>
</dbReference>
<evidence type="ECO:0000256" key="6">
    <source>
        <dbReference type="ARBA" id="ARBA00023136"/>
    </source>
</evidence>
<proteinExistence type="inferred from homology"/>
<evidence type="ECO:0000313" key="13">
    <source>
        <dbReference type="Proteomes" id="UP000551758"/>
    </source>
</evidence>
<gene>
    <name evidence="12" type="ORF">HPG69_006489</name>
</gene>
<keyword evidence="4 11" id="KW-0812">Transmembrane</keyword>
<dbReference type="GO" id="GO:0016020">
    <property type="term" value="C:membrane"/>
    <property type="evidence" value="ECO:0007669"/>
    <property type="project" value="UniProtKB-SubCell"/>
</dbReference>
<evidence type="ECO:0000256" key="3">
    <source>
        <dbReference type="ARBA" id="ARBA00020175"/>
    </source>
</evidence>
<evidence type="ECO:0000256" key="8">
    <source>
        <dbReference type="ARBA" id="ARBA00053818"/>
    </source>
</evidence>
<dbReference type="PANTHER" id="PTHR32001">
    <property type="entry name" value="KERATINOCYTE-ASSOCIATED PROTEIN 2"/>
    <property type="match status" value="1"/>
</dbReference>
<evidence type="ECO:0000256" key="1">
    <source>
        <dbReference type="ARBA" id="ARBA00004141"/>
    </source>
</evidence>
<dbReference type="Proteomes" id="UP000551758">
    <property type="component" value="Unassembled WGS sequence"/>
</dbReference>
<comment type="similarity">
    <text evidence="2">Belongs to the KRTCAP2 family.</text>
</comment>
<evidence type="ECO:0000256" key="7">
    <source>
        <dbReference type="ARBA" id="ARBA00049813"/>
    </source>
</evidence>
<keyword evidence="13" id="KW-1185">Reference proteome</keyword>
<feature type="region of interest" description="Disordered" evidence="10">
    <location>
        <begin position="34"/>
        <end position="59"/>
    </location>
</feature>
<feature type="transmembrane region" description="Helical" evidence="11">
    <location>
        <begin position="87"/>
        <end position="108"/>
    </location>
</feature>
<evidence type="ECO:0000256" key="11">
    <source>
        <dbReference type="SAM" id="Phobius"/>
    </source>
</evidence>
<keyword evidence="6 11" id="KW-0472">Membrane</keyword>
<sequence length="260" mass="28427">MRGDRCLGRGEGWGTRAVAQDAFRHNISSLPEEGAASRLGEREKEEDLREASPLGSLTHAHRQPRSVRLRFFLARGADWTRGLGRMVVGTGTSLALSSLLSLLLFAGMQMYSRQLASTEWLTIQGGLLGSGLFVFSLTWGERFAGRKGGGPRRLVPFPLPTQLCSHCTPHSLTPATQAFNNLENLVFGKGFQAKIFPEILLCLLLALFASGLIHRVCVTTCFIFSMVGLYYINKISSTLYQATAPVLTPAKVTGKGKKRN</sequence>
<organism evidence="12 13">
    <name type="scientific">Diceros bicornis minor</name>
    <name type="common">South-central black rhinoceros</name>
    <dbReference type="NCBI Taxonomy" id="77932"/>
    <lineage>
        <taxon>Eukaryota</taxon>
        <taxon>Metazoa</taxon>
        <taxon>Chordata</taxon>
        <taxon>Craniata</taxon>
        <taxon>Vertebrata</taxon>
        <taxon>Euteleostomi</taxon>
        <taxon>Mammalia</taxon>
        <taxon>Eutheria</taxon>
        <taxon>Laurasiatheria</taxon>
        <taxon>Perissodactyla</taxon>
        <taxon>Rhinocerotidae</taxon>
        <taxon>Diceros</taxon>
    </lineage>
</organism>
<dbReference type="Pfam" id="PF09775">
    <property type="entry name" value="Keratin_assoc"/>
    <property type="match status" value="2"/>
</dbReference>
<reference evidence="12 13" key="1">
    <citation type="journal article" date="2020" name="Mol. Biol. Evol.">
        <title>Interspecific Gene Flow and the Evolution of Specialization in Black and White Rhinoceros.</title>
        <authorList>
            <person name="Moodley Y."/>
            <person name="Westbury M.V."/>
            <person name="Russo I.M."/>
            <person name="Gopalakrishnan S."/>
            <person name="Rakotoarivelo A."/>
            <person name="Olsen R.A."/>
            <person name="Prost S."/>
            <person name="Tunstall T."/>
            <person name="Ryder O.A."/>
            <person name="Dalen L."/>
            <person name="Bruford M.W."/>
        </authorList>
    </citation>
    <scope>NUCLEOTIDE SEQUENCE [LARGE SCALE GENOMIC DNA]</scope>
    <source>
        <strain evidence="12">SBR-YM</strain>
        <tissue evidence="12">Skin</tissue>
    </source>
</reference>
<evidence type="ECO:0000256" key="10">
    <source>
        <dbReference type="SAM" id="MobiDB-lite"/>
    </source>
</evidence>
<evidence type="ECO:0000256" key="2">
    <source>
        <dbReference type="ARBA" id="ARBA00007279"/>
    </source>
</evidence>
<feature type="transmembrane region" description="Helical" evidence="11">
    <location>
        <begin position="199"/>
        <end position="232"/>
    </location>
</feature>
<feature type="compositionally biased region" description="Basic and acidic residues" evidence="10">
    <location>
        <begin position="39"/>
        <end position="50"/>
    </location>
</feature>
<evidence type="ECO:0000256" key="5">
    <source>
        <dbReference type="ARBA" id="ARBA00022989"/>
    </source>
</evidence>
<comment type="subunit">
    <text evidence="9">Component of STT3A-containing oligosaccharyl transferase (OST-A) complex. STT3A-containing complex assembly occurs through the formation of 3 subcomplexes. Subcomplex 1 contains RPN1 and TMEM258, subcomplex 2 contains the STT3A-specific subunits STT3A, DC2/OSTC, and KCP2 as well as the core subunit OST4, and subcomplex 3 contains RPN2, DAD1, and OST48. The OST-A complex can form stable complexes with the Sec61 complex or with both the Sec61 and TRAP complexes. Interacts with PSEN1 and NCSTN; indicative for an association with the gamma-secretase complex.</text>
</comment>
<comment type="subcellular location">
    <subcellularLocation>
        <location evidence="1">Membrane</location>
        <topology evidence="1">Multi-pass membrane protein</topology>
    </subcellularLocation>
</comment>
<feature type="transmembrane region" description="Helical" evidence="11">
    <location>
        <begin position="120"/>
        <end position="139"/>
    </location>
</feature>
<comment type="function">
    <text evidence="8">Subunit of STT3A-containing oligosaccharyl transferase (OST-A) complex that catalyzes the initial transfer of a defined glycan (Glc(3)Man(9)GlcNAc(2) in eukaryotes) from the lipid carrier dolichol-pyrophosphate to an asparagine residue within an Asn-X-Ser/Thr consensus motif in nascent polypeptide chains, the first step in protein N-glycosylation. N-glycosylation occurs cotranslationally and the complex associates with the Sec61 complex at the channel-forming translocon complex that mediates protein translocation across the endoplasmic reticulum (ER). Within the OST-A complex, acts as an adapter that anchors the OST-A complex to the Sec61 complex. May be involved in N-glycosylation of APP (amyloid-beta precursor protein). Can modulate gamma-secretase cleavage of APP by enhancing endoprotelysis of PSEN1.</text>
</comment>